<accession>A0A7W8QJ87</accession>
<sequence length="198" mass="20863">MQDPANTPPKPTETGGGDATPAVAELDDAGFDAWLGLWKSQVVVREVERALRAAGAPSPAGCEVLSRLAAAPEGRMRMQELARRCFVSKSGISQLVTQLAKQGLVERRGDPDNLRVTYAVLTERGREVLRGGAPAFLGSIREHFSRHLTGAELSSLTAITGKLIAAHGETPEGPDASETGGGDLFRIVSAPDPRGAQD</sequence>
<evidence type="ECO:0000313" key="4">
    <source>
        <dbReference type="Proteomes" id="UP000572635"/>
    </source>
</evidence>
<dbReference type="PANTHER" id="PTHR33164:SF99">
    <property type="entry name" value="MARR FAMILY REGULATORY PROTEIN"/>
    <property type="match status" value="1"/>
</dbReference>
<dbReference type="InterPro" id="IPR039422">
    <property type="entry name" value="MarR/SlyA-like"/>
</dbReference>
<dbReference type="PROSITE" id="PS50995">
    <property type="entry name" value="HTH_MARR_2"/>
    <property type="match status" value="1"/>
</dbReference>
<dbReference type="RefSeq" id="WP_184391199.1">
    <property type="nucleotide sequence ID" value="NZ_BAAAJD010000031.1"/>
</dbReference>
<reference evidence="3 4" key="1">
    <citation type="submission" date="2020-08" db="EMBL/GenBank/DDBJ databases">
        <title>Sequencing the genomes of 1000 actinobacteria strains.</title>
        <authorList>
            <person name="Klenk H.-P."/>
        </authorList>
    </citation>
    <scope>NUCLEOTIDE SEQUENCE [LARGE SCALE GENOMIC DNA]</scope>
    <source>
        <strain evidence="3 4">DSM 44551</strain>
    </source>
</reference>
<feature type="domain" description="HTH marR-type" evidence="2">
    <location>
        <begin position="1"/>
        <end position="165"/>
    </location>
</feature>
<dbReference type="InterPro" id="IPR036388">
    <property type="entry name" value="WH-like_DNA-bd_sf"/>
</dbReference>
<dbReference type="PANTHER" id="PTHR33164">
    <property type="entry name" value="TRANSCRIPTIONAL REGULATOR, MARR FAMILY"/>
    <property type="match status" value="1"/>
</dbReference>
<dbReference type="InterPro" id="IPR036390">
    <property type="entry name" value="WH_DNA-bd_sf"/>
</dbReference>
<dbReference type="GO" id="GO:0003677">
    <property type="term" value="F:DNA binding"/>
    <property type="evidence" value="ECO:0007669"/>
    <property type="project" value="UniProtKB-KW"/>
</dbReference>
<feature type="region of interest" description="Disordered" evidence="1">
    <location>
        <begin position="1"/>
        <end position="21"/>
    </location>
</feature>
<dbReference type="AlphaFoldDB" id="A0A7W8QJ87"/>
<dbReference type="SUPFAM" id="SSF46785">
    <property type="entry name" value="Winged helix' DNA-binding domain"/>
    <property type="match status" value="1"/>
</dbReference>
<evidence type="ECO:0000256" key="1">
    <source>
        <dbReference type="SAM" id="MobiDB-lite"/>
    </source>
</evidence>
<dbReference type="SMART" id="SM00347">
    <property type="entry name" value="HTH_MARR"/>
    <property type="match status" value="1"/>
</dbReference>
<proteinExistence type="predicted"/>
<gene>
    <name evidence="3" type="ORF">HDA36_001581</name>
</gene>
<protein>
    <submittedName>
        <fullName evidence="3">DNA-binding MarR family transcriptional regulator</fullName>
    </submittedName>
</protein>
<name>A0A7W8QJ87_9ACTN</name>
<dbReference type="Gene3D" id="1.10.10.10">
    <property type="entry name" value="Winged helix-like DNA-binding domain superfamily/Winged helix DNA-binding domain"/>
    <property type="match status" value="1"/>
</dbReference>
<dbReference type="GO" id="GO:0003700">
    <property type="term" value="F:DNA-binding transcription factor activity"/>
    <property type="evidence" value="ECO:0007669"/>
    <property type="project" value="InterPro"/>
</dbReference>
<dbReference type="Pfam" id="PF12802">
    <property type="entry name" value="MarR_2"/>
    <property type="match status" value="1"/>
</dbReference>
<dbReference type="Proteomes" id="UP000572635">
    <property type="component" value="Unassembled WGS sequence"/>
</dbReference>
<keyword evidence="3" id="KW-0238">DNA-binding</keyword>
<feature type="compositionally biased region" description="Pro residues" evidence="1">
    <location>
        <begin position="1"/>
        <end position="11"/>
    </location>
</feature>
<evidence type="ECO:0000313" key="3">
    <source>
        <dbReference type="EMBL" id="MBB5431497.1"/>
    </source>
</evidence>
<comment type="caution">
    <text evidence="3">The sequence shown here is derived from an EMBL/GenBank/DDBJ whole genome shotgun (WGS) entry which is preliminary data.</text>
</comment>
<dbReference type="EMBL" id="JACHDB010000001">
    <property type="protein sequence ID" value="MBB5431497.1"/>
    <property type="molecule type" value="Genomic_DNA"/>
</dbReference>
<dbReference type="GO" id="GO:0006950">
    <property type="term" value="P:response to stress"/>
    <property type="evidence" value="ECO:0007669"/>
    <property type="project" value="TreeGrafter"/>
</dbReference>
<organism evidence="3 4">
    <name type="scientific">Nocardiopsis composta</name>
    <dbReference type="NCBI Taxonomy" id="157465"/>
    <lineage>
        <taxon>Bacteria</taxon>
        <taxon>Bacillati</taxon>
        <taxon>Actinomycetota</taxon>
        <taxon>Actinomycetes</taxon>
        <taxon>Streptosporangiales</taxon>
        <taxon>Nocardiopsidaceae</taxon>
        <taxon>Nocardiopsis</taxon>
    </lineage>
</organism>
<dbReference type="InterPro" id="IPR000835">
    <property type="entry name" value="HTH_MarR-typ"/>
</dbReference>
<feature type="region of interest" description="Disordered" evidence="1">
    <location>
        <begin position="167"/>
        <end position="198"/>
    </location>
</feature>
<keyword evidence="4" id="KW-1185">Reference proteome</keyword>
<evidence type="ECO:0000259" key="2">
    <source>
        <dbReference type="PROSITE" id="PS50995"/>
    </source>
</evidence>